<dbReference type="RefSeq" id="XP_035441147.2">
    <property type="nucleotide sequence ID" value="XM_035585254.2"/>
</dbReference>
<reference evidence="3" key="1">
    <citation type="submission" date="2025-08" db="UniProtKB">
        <authorList>
            <consortium name="RefSeq"/>
        </authorList>
    </citation>
    <scope>IDENTIFICATION</scope>
    <source>
        <tissue evidence="3">Whole larval tissue</tissue>
    </source>
</reference>
<evidence type="ECO:0000313" key="2">
    <source>
        <dbReference type="Proteomes" id="UP000829999"/>
    </source>
</evidence>
<sequence length="245" mass="27542">MKLFLYFTTGLLTCLAINGKKIKIQIESEDVLKIFDGVVNSETIKNFAQQLVHRGISQHSGLTNPYHPEDDLVNKYDSVSSNEEISPLPPGKHPFVIDLKNPLRVLQNLKKEIDVTNQDQNSVVDNNAEPTNDPLDQENEQFLNGNQVSNDDVLTEIEPAVSSLNNIAVKSKNDTIIEKDVIKKRFKLKTEKKKKADAKKTILTRKDDSENEKGLESLDDRSNFKAIQTRFVLKKAESTAAPSIL</sequence>
<evidence type="ECO:0000313" key="3">
    <source>
        <dbReference type="RefSeq" id="XP_035441147.2"/>
    </source>
</evidence>
<dbReference type="OrthoDB" id="7353689at2759"/>
<evidence type="ECO:0000256" key="1">
    <source>
        <dbReference type="SAM" id="SignalP"/>
    </source>
</evidence>
<keyword evidence="2" id="KW-1185">Reference proteome</keyword>
<organism evidence="2 3">
    <name type="scientific">Spodoptera frugiperda</name>
    <name type="common">Fall armyworm</name>
    <dbReference type="NCBI Taxonomy" id="7108"/>
    <lineage>
        <taxon>Eukaryota</taxon>
        <taxon>Metazoa</taxon>
        <taxon>Ecdysozoa</taxon>
        <taxon>Arthropoda</taxon>
        <taxon>Hexapoda</taxon>
        <taxon>Insecta</taxon>
        <taxon>Pterygota</taxon>
        <taxon>Neoptera</taxon>
        <taxon>Endopterygota</taxon>
        <taxon>Lepidoptera</taxon>
        <taxon>Glossata</taxon>
        <taxon>Ditrysia</taxon>
        <taxon>Noctuoidea</taxon>
        <taxon>Noctuidae</taxon>
        <taxon>Amphipyrinae</taxon>
        <taxon>Spodoptera</taxon>
    </lineage>
</organism>
<accession>A0A9R0D641</accession>
<gene>
    <name evidence="3" type="primary">LOC118269887</name>
</gene>
<feature type="chain" id="PRO_5040274132" evidence="1">
    <location>
        <begin position="20"/>
        <end position="245"/>
    </location>
</feature>
<feature type="signal peptide" evidence="1">
    <location>
        <begin position="1"/>
        <end position="19"/>
    </location>
</feature>
<keyword evidence="1" id="KW-0732">Signal</keyword>
<dbReference type="AlphaFoldDB" id="A0A9R0D641"/>
<protein>
    <submittedName>
        <fullName evidence="3">Uncharacterized protein LOC118269887</fullName>
    </submittedName>
</protein>
<dbReference type="GeneID" id="118269887"/>
<proteinExistence type="predicted"/>
<name>A0A9R0D641_SPOFR</name>
<dbReference type="Proteomes" id="UP000829999">
    <property type="component" value="Chromosome 30"/>
</dbReference>